<organism evidence="1 2">
    <name type="scientific">Tractidigestivibacter scatoligenes</name>
    <name type="common">Olsenella scatoligenes</name>
    <dbReference type="NCBI Taxonomy" id="1299998"/>
    <lineage>
        <taxon>Bacteria</taxon>
        <taxon>Bacillati</taxon>
        <taxon>Actinomycetota</taxon>
        <taxon>Coriobacteriia</taxon>
        <taxon>Coriobacteriales</taxon>
        <taxon>Atopobiaceae</taxon>
        <taxon>Tractidigestivibacter</taxon>
    </lineage>
</organism>
<dbReference type="OrthoDB" id="5953925at2"/>
<gene>
    <name evidence="1" type="ORF">AUL39_10030</name>
</gene>
<reference evidence="1 2" key="1">
    <citation type="submission" date="2015-12" db="EMBL/GenBank/DDBJ databases">
        <title>Draft Genome Sequence of Olsenella scatoligenes SK9K4T; a Producer of 3-Methylindole- (skatole) and 4-Methylphenol- (p-cresol) Isolated from Pig Feces.</title>
        <authorList>
            <person name="Li X."/>
            <person name="Borg B."/>
            <person name="Canibe N."/>
        </authorList>
    </citation>
    <scope>NUCLEOTIDE SEQUENCE [LARGE SCALE GENOMIC DNA]</scope>
    <source>
        <strain evidence="1 2">SK9K4</strain>
    </source>
</reference>
<dbReference type="GO" id="GO:0005840">
    <property type="term" value="C:ribosome"/>
    <property type="evidence" value="ECO:0007669"/>
    <property type="project" value="UniProtKB-KW"/>
</dbReference>
<name>A0A117J483_TRASO</name>
<accession>A0A117J483</accession>
<keyword evidence="1" id="KW-0689">Ribosomal protein</keyword>
<dbReference type="Proteomes" id="UP000054078">
    <property type="component" value="Unassembled WGS sequence"/>
</dbReference>
<dbReference type="EMBL" id="LOJF01000012">
    <property type="protein sequence ID" value="KUH57644.1"/>
    <property type="molecule type" value="Genomic_DNA"/>
</dbReference>
<dbReference type="AlphaFoldDB" id="A0A117J483"/>
<keyword evidence="1" id="KW-0687">Ribonucleoprotein</keyword>
<sequence>MELSEAQRQSVAIRARYHELERQIHGSEWTVEEDALAFLTDAGLVGRLIMDEEGRWPSSGDATLPAKIGECVWWLAVLAERTGLSLDECVGEFLAERQRSLGIEDAS</sequence>
<protein>
    <submittedName>
        <fullName evidence="1">30S ribosomal protein S15</fullName>
    </submittedName>
</protein>
<dbReference type="CDD" id="cd11543">
    <property type="entry name" value="NTP-PPase_u6"/>
    <property type="match status" value="1"/>
</dbReference>
<evidence type="ECO:0000313" key="2">
    <source>
        <dbReference type="Proteomes" id="UP000054078"/>
    </source>
</evidence>
<dbReference type="RefSeq" id="WP_059055891.1">
    <property type="nucleotide sequence ID" value="NZ_LOJF01000012.1"/>
</dbReference>
<proteinExistence type="predicted"/>
<comment type="caution">
    <text evidence="1">The sequence shown here is derived from an EMBL/GenBank/DDBJ whole genome shotgun (WGS) entry which is preliminary data.</text>
</comment>
<evidence type="ECO:0000313" key="1">
    <source>
        <dbReference type="EMBL" id="KUH57644.1"/>
    </source>
</evidence>
<dbReference type="STRING" id="1299998.AUL39_10030"/>
<keyword evidence="2" id="KW-1185">Reference proteome</keyword>